<dbReference type="PANTHER" id="PTHR34187">
    <property type="entry name" value="FGR18P"/>
    <property type="match status" value="1"/>
</dbReference>
<proteinExistence type="predicted"/>
<evidence type="ECO:0000256" key="6">
    <source>
        <dbReference type="SAM" id="Phobius"/>
    </source>
</evidence>
<evidence type="ECO:0000256" key="3">
    <source>
        <dbReference type="ARBA" id="ARBA00022692"/>
    </source>
</evidence>
<organism evidence="8 9">
    <name type="scientific">Penicillium steckii</name>
    <dbReference type="NCBI Taxonomy" id="303698"/>
    <lineage>
        <taxon>Eukaryota</taxon>
        <taxon>Fungi</taxon>
        <taxon>Dikarya</taxon>
        <taxon>Ascomycota</taxon>
        <taxon>Pezizomycotina</taxon>
        <taxon>Eurotiomycetes</taxon>
        <taxon>Eurotiomycetidae</taxon>
        <taxon>Eurotiales</taxon>
        <taxon>Aspergillaceae</taxon>
        <taxon>Penicillium</taxon>
    </lineage>
</organism>
<sequence>MASLIRRLIPARVANTGSQQRDHHANERTFLSWTRAGLGFAAMALALDRLEAVDRLIHKQLGLAGKPLEEPIISIPTKRRENKESSIKNDSSSAASQLSMLKNGMTASRICQSLGAWCLGYGFFRYWSMRRYLIVGKFVPAFWGPVFMTVGSFGALMTLGTQVKLKLPADESE</sequence>
<keyword evidence="5 6" id="KW-0472">Membrane</keyword>
<comment type="subcellular location">
    <subcellularLocation>
        <location evidence="1">Cell membrane</location>
        <topology evidence="1">Multi-pass membrane protein</topology>
    </subcellularLocation>
</comment>
<keyword evidence="9" id="KW-1185">Reference proteome</keyword>
<comment type="caution">
    <text evidence="8">The sequence shown here is derived from an EMBL/GenBank/DDBJ whole genome shotgun (WGS) entry which is preliminary data.</text>
</comment>
<dbReference type="InterPro" id="IPR052053">
    <property type="entry name" value="IM_YidH-like"/>
</dbReference>
<dbReference type="Proteomes" id="UP000191285">
    <property type="component" value="Unassembled WGS sequence"/>
</dbReference>
<keyword evidence="3 6" id="KW-0812">Transmembrane</keyword>
<reference evidence="9" key="1">
    <citation type="journal article" date="2017" name="Nat. Microbiol.">
        <title>Global analysis of biosynthetic gene clusters reveals vast potential of secondary metabolite production in Penicillium species.</title>
        <authorList>
            <person name="Nielsen J.C."/>
            <person name="Grijseels S."/>
            <person name="Prigent S."/>
            <person name="Ji B."/>
            <person name="Dainat J."/>
            <person name="Nielsen K.F."/>
            <person name="Frisvad J.C."/>
            <person name="Workman M."/>
            <person name="Nielsen J."/>
        </authorList>
    </citation>
    <scope>NUCLEOTIDE SEQUENCE [LARGE SCALE GENOMIC DNA]</scope>
    <source>
        <strain evidence="9">IBT 24891</strain>
    </source>
</reference>
<feature type="transmembrane region" description="Helical" evidence="6">
    <location>
        <begin position="140"/>
        <end position="159"/>
    </location>
</feature>
<dbReference type="Pfam" id="PF02656">
    <property type="entry name" value="DUF202"/>
    <property type="match status" value="1"/>
</dbReference>
<feature type="domain" description="DUF202" evidence="7">
    <location>
        <begin position="21"/>
        <end position="131"/>
    </location>
</feature>
<dbReference type="AlphaFoldDB" id="A0A1V6TM97"/>
<gene>
    <name evidence="8" type="ORF">PENSTE_c005G09819</name>
</gene>
<evidence type="ECO:0000256" key="1">
    <source>
        <dbReference type="ARBA" id="ARBA00004651"/>
    </source>
</evidence>
<evidence type="ECO:0000256" key="2">
    <source>
        <dbReference type="ARBA" id="ARBA00022475"/>
    </source>
</evidence>
<keyword evidence="4 6" id="KW-1133">Transmembrane helix</keyword>
<dbReference type="InterPro" id="IPR003807">
    <property type="entry name" value="DUF202"/>
</dbReference>
<evidence type="ECO:0000256" key="4">
    <source>
        <dbReference type="ARBA" id="ARBA00022989"/>
    </source>
</evidence>
<dbReference type="OrthoDB" id="199599at2759"/>
<dbReference type="EMBL" id="MLKD01000005">
    <property type="protein sequence ID" value="OQE26703.1"/>
    <property type="molecule type" value="Genomic_DNA"/>
</dbReference>
<evidence type="ECO:0000313" key="8">
    <source>
        <dbReference type="EMBL" id="OQE26703.1"/>
    </source>
</evidence>
<evidence type="ECO:0000259" key="7">
    <source>
        <dbReference type="Pfam" id="PF02656"/>
    </source>
</evidence>
<evidence type="ECO:0000313" key="9">
    <source>
        <dbReference type="Proteomes" id="UP000191285"/>
    </source>
</evidence>
<protein>
    <recommendedName>
        <fullName evidence="7">DUF202 domain-containing protein</fullName>
    </recommendedName>
</protein>
<name>A0A1V6TM97_9EURO</name>
<dbReference type="PANTHER" id="PTHR34187:SF2">
    <property type="entry name" value="DUF202 DOMAIN-CONTAINING PROTEIN"/>
    <property type="match status" value="1"/>
</dbReference>
<dbReference type="GO" id="GO:0005886">
    <property type="term" value="C:plasma membrane"/>
    <property type="evidence" value="ECO:0007669"/>
    <property type="project" value="UniProtKB-SubCell"/>
</dbReference>
<evidence type="ECO:0000256" key="5">
    <source>
        <dbReference type="ARBA" id="ARBA00023136"/>
    </source>
</evidence>
<accession>A0A1V6TM97</accession>
<keyword evidence="2" id="KW-1003">Cell membrane</keyword>